<protein>
    <submittedName>
        <fullName evidence="1">2783_t:CDS:1</fullName>
    </submittedName>
</protein>
<keyword evidence="2" id="KW-1185">Reference proteome</keyword>
<organism evidence="1 2">
    <name type="scientific">Acaulospora colombiana</name>
    <dbReference type="NCBI Taxonomy" id="27376"/>
    <lineage>
        <taxon>Eukaryota</taxon>
        <taxon>Fungi</taxon>
        <taxon>Fungi incertae sedis</taxon>
        <taxon>Mucoromycota</taxon>
        <taxon>Glomeromycotina</taxon>
        <taxon>Glomeromycetes</taxon>
        <taxon>Diversisporales</taxon>
        <taxon>Acaulosporaceae</taxon>
        <taxon>Acaulospora</taxon>
    </lineage>
</organism>
<proteinExistence type="predicted"/>
<feature type="non-terminal residue" evidence="1">
    <location>
        <position position="1"/>
    </location>
</feature>
<accession>A0ACA9L494</accession>
<sequence length="140" mass="14815">ALQPLESEQYVCSPKEKCVATWKDDGKEPPLSHLKHLTVELMTGTDTDQLSLLKNGPLDPNSKSTAFKIPENLAESSDIPTQTAGTTTSSSPSTTSSGASANSSPNHTPGSLSKASTATLDIIETMAVVMIGMFLFENIF</sequence>
<evidence type="ECO:0000313" key="2">
    <source>
        <dbReference type="Proteomes" id="UP000789525"/>
    </source>
</evidence>
<dbReference type="EMBL" id="CAJVPT010004406">
    <property type="protein sequence ID" value="CAG8507936.1"/>
    <property type="molecule type" value="Genomic_DNA"/>
</dbReference>
<name>A0ACA9L494_9GLOM</name>
<reference evidence="1" key="1">
    <citation type="submission" date="2021-06" db="EMBL/GenBank/DDBJ databases">
        <authorList>
            <person name="Kallberg Y."/>
            <person name="Tangrot J."/>
            <person name="Rosling A."/>
        </authorList>
    </citation>
    <scope>NUCLEOTIDE SEQUENCE</scope>
    <source>
        <strain evidence="1">CL356</strain>
    </source>
</reference>
<comment type="caution">
    <text evidence="1">The sequence shown here is derived from an EMBL/GenBank/DDBJ whole genome shotgun (WGS) entry which is preliminary data.</text>
</comment>
<gene>
    <name evidence="1" type="ORF">ACOLOM_LOCUS3091</name>
</gene>
<evidence type="ECO:0000313" key="1">
    <source>
        <dbReference type="EMBL" id="CAG8507936.1"/>
    </source>
</evidence>
<dbReference type="Proteomes" id="UP000789525">
    <property type="component" value="Unassembled WGS sequence"/>
</dbReference>